<accession>A0A5B7JIW4</accession>
<comment type="caution">
    <text evidence="1">The sequence shown here is derived from an EMBL/GenBank/DDBJ whole genome shotgun (WGS) entry which is preliminary data.</text>
</comment>
<reference evidence="1 2" key="1">
    <citation type="submission" date="2019-05" db="EMBL/GenBank/DDBJ databases">
        <title>Another draft genome of Portunus trituberculatus and its Hox gene families provides insights of decapod evolution.</title>
        <authorList>
            <person name="Jeong J.-H."/>
            <person name="Song I."/>
            <person name="Kim S."/>
            <person name="Choi T."/>
            <person name="Kim D."/>
            <person name="Ryu S."/>
            <person name="Kim W."/>
        </authorList>
    </citation>
    <scope>NUCLEOTIDE SEQUENCE [LARGE SCALE GENOMIC DNA]</scope>
    <source>
        <tissue evidence="1">Muscle</tissue>
    </source>
</reference>
<protein>
    <submittedName>
        <fullName evidence="1">Uncharacterized protein</fullName>
    </submittedName>
</protein>
<organism evidence="1 2">
    <name type="scientific">Portunus trituberculatus</name>
    <name type="common">Swimming crab</name>
    <name type="synonym">Neptunus trituberculatus</name>
    <dbReference type="NCBI Taxonomy" id="210409"/>
    <lineage>
        <taxon>Eukaryota</taxon>
        <taxon>Metazoa</taxon>
        <taxon>Ecdysozoa</taxon>
        <taxon>Arthropoda</taxon>
        <taxon>Crustacea</taxon>
        <taxon>Multicrustacea</taxon>
        <taxon>Malacostraca</taxon>
        <taxon>Eumalacostraca</taxon>
        <taxon>Eucarida</taxon>
        <taxon>Decapoda</taxon>
        <taxon>Pleocyemata</taxon>
        <taxon>Brachyura</taxon>
        <taxon>Eubrachyura</taxon>
        <taxon>Portunoidea</taxon>
        <taxon>Portunidae</taxon>
        <taxon>Portuninae</taxon>
        <taxon>Portunus</taxon>
    </lineage>
</organism>
<dbReference type="Proteomes" id="UP000324222">
    <property type="component" value="Unassembled WGS sequence"/>
</dbReference>
<gene>
    <name evidence="1" type="ORF">E2C01_089386</name>
</gene>
<dbReference type="AlphaFoldDB" id="A0A5B7JIW4"/>
<keyword evidence="2" id="KW-1185">Reference proteome</keyword>
<name>A0A5B7JIW4_PORTR</name>
<evidence type="ECO:0000313" key="2">
    <source>
        <dbReference type="Proteomes" id="UP000324222"/>
    </source>
</evidence>
<dbReference type="EMBL" id="VSRR010097724">
    <property type="protein sequence ID" value="MPC94226.1"/>
    <property type="molecule type" value="Genomic_DNA"/>
</dbReference>
<proteinExistence type="predicted"/>
<evidence type="ECO:0000313" key="1">
    <source>
        <dbReference type="EMBL" id="MPC94226.1"/>
    </source>
</evidence>
<sequence length="74" mass="8045">MSFTHTLGDVRGLPLGGQVFGLFHATSRASGSSSPSRTLKKDLVSFPGRVFLQGPDEPCDMNENVRSRDVVSYM</sequence>